<sequence length="773" mass="86295">MPPTQTQTQPSSPTKTESPSLESSISIKTTSSKQQDKKKKKVKNKSSAIKTIQQKHQTSSLVFPSQQQQQQQSPETGTSSTSPHSFSAPASARTLQQQIPDPTTMMASQQSESQEQQQPSTNKEQTDSTNSDLSYHHHQQFELCNSCGMPIEKFDEHELGLCLVALATFVHRNPTLAAPTLPQILKLTSRYALRCVFPWQMESNIHLPGNTASIARQFIRCTLHQLNSNGIFRQIFQTHSGDIIMFRSIAISLADFVELNQVTPLKELFEALTDDKQLPPLPQILLTLSNVATYFECVFVDYNVTQSCSLSTLSPIISSQYGANVPVMGASIVANQPWSDLMTPLENYLRRLAFNLVDIAPNIHNLVPLMRVLLALFKIPGIGAHRSILDPVTKILAHIFQHSPILLEHVRDLCIHCNRAYVRDRDRFCVARTFAQELVQALRFRTQAPDENIFALVQWALEDAGGSLPYSIAVQSLERNQNRQLGLTGITVEFPTTNATECLRCFIPELLEFIGDLHALAKLRSNFQGTSIHINQETLGGTLKAGVSQFLALELTRLGGSDAKAITKYLPWLYSLPSIQNGPKEFSECIAHVRLLSWILLGSLQHTALMKCHPSQSSLLVSQPIPLDVSNHVAEHVHVILAGFGSESKSSVVHMSALFYAFLLCQLWTVYCEQLASQNPPGSDAAHQNILVLTDFWTKLLPLWLPFFNSYPGQLSDHVSARLKTLISWPVPAQTKNDAMMLSTVLVRWLQRIQARMSQIEIQSSTVTQFYCV</sequence>
<accession>A0A1Y3BMX1</accession>
<feature type="compositionally biased region" description="Low complexity" evidence="1">
    <location>
        <begin position="59"/>
        <end position="85"/>
    </location>
</feature>
<feature type="region of interest" description="Disordered" evidence="1">
    <location>
        <begin position="1"/>
        <end position="134"/>
    </location>
</feature>
<gene>
    <name evidence="2" type="ORF">BLA29_002006</name>
</gene>
<protein>
    <submittedName>
        <fullName evidence="2">Unc-79-like protein</fullName>
    </submittedName>
</protein>
<feature type="compositionally biased region" description="Polar residues" evidence="1">
    <location>
        <begin position="93"/>
        <end position="107"/>
    </location>
</feature>
<reference evidence="2 3" key="1">
    <citation type="submission" date="2017-03" db="EMBL/GenBank/DDBJ databases">
        <title>Genome Survey of Euroglyphus maynei.</title>
        <authorList>
            <person name="Arlian L.G."/>
            <person name="Morgan M.S."/>
            <person name="Rider S.D."/>
        </authorList>
    </citation>
    <scope>NUCLEOTIDE SEQUENCE [LARGE SCALE GENOMIC DNA]</scope>
    <source>
        <strain evidence="2">Arlian Lab</strain>
        <tissue evidence="2">Whole body</tissue>
    </source>
</reference>
<evidence type="ECO:0000313" key="2">
    <source>
        <dbReference type="EMBL" id="OTF81437.1"/>
    </source>
</evidence>
<keyword evidence="3" id="KW-1185">Reference proteome</keyword>
<dbReference type="EMBL" id="MUJZ01013598">
    <property type="protein sequence ID" value="OTF81437.1"/>
    <property type="molecule type" value="Genomic_DNA"/>
</dbReference>
<evidence type="ECO:0000256" key="1">
    <source>
        <dbReference type="SAM" id="MobiDB-lite"/>
    </source>
</evidence>
<dbReference type="AlphaFoldDB" id="A0A1Y3BMX1"/>
<feature type="compositionally biased region" description="Low complexity" evidence="1">
    <location>
        <begin position="1"/>
        <end position="33"/>
    </location>
</feature>
<organism evidence="2 3">
    <name type="scientific">Euroglyphus maynei</name>
    <name type="common">Mayne's house dust mite</name>
    <dbReference type="NCBI Taxonomy" id="6958"/>
    <lineage>
        <taxon>Eukaryota</taxon>
        <taxon>Metazoa</taxon>
        <taxon>Ecdysozoa</taxon>
        <taxon>Arthropoda</taxon>
        <taxon>Chelicerata</taxon>
        <taxon>Arachnida</taxon>
        <taxon>Acari</taxon>
        <taxon>Acariformes</taxon>
        <taxon>Sarcoptiformes</taxon>
        <taxon>Astigmata</taxon>
        <taxon>Psoroptidia</taxon>
        <taxon>Analgoidea</taxon>
        <taxon>Pyroglyphidae</taxon>
        <taxon>Pyroglyphinae</taxon>
        <taxon>Euroglyphus</taxon>
    </lineage>
</organism>
<feature type="compositionally biased region" description="Low complexity" evidence="1">
    <location>
        <begin position="108"/>
        <end position="118"/>
    </location>
</feature>
<evidence type="ECO:0000313" key="3">
    <source>
        <dbReference type="Proteomes" id="UP000194236"/>
    </source>
</evidence>
<proteinExistence type="predicted"/>
<dbReference type="Proteomes" id="UP000194236">
    <property type="component" value="Unassembled WGS sequence"/>
</dbReference>
<dbReference type="OrthoDB" id="6270916at2759"/>
<dbReference type="PANTHER" id="PTHR21696">
    <property type="entry name" value="PROTEIN UNC-79 HOMOLOG"/>
    <property type="match status" value="1"/>
</dbReference>
<dbReference type="PANTHER" id="PTHR21696:SF2">
    <property type="entry name" value="PROTEIN UNC-79 HOMOLOG"/>
    <property type="match status" value="1"/>
</dbReference>
<dbReference type="InterPro" id="IPR024855">
    <property type="entry name" value="UNC79"/>
</dbReference>
<name>A0A1Y3BMX1_EURMA</name>
<comment type="caution">
    <text evidence="2">The sequence shown here is derived from an EMBL/GenBank/DDBJ whole genome shotgun (WGS) entry which is preliminary data.</text>
</comment>
<feature type="compositionally biased region" description="Polar residues" evidence="1">
    <location>
        <begin position="119"/>
        <end position="133"/>
    </location>
</feature>